<proteinExistence type="predicted"/>
<dbReference type="EMBL" id="VDEP01000039">
    <property type="protein sequence ID" value="KAA1135468.1"/>
    <property type="molecule type" value="Genomic_DNA"/>
</dbReference>
<protein>
    <submittedName>
        <fullName evidence="1">Uncharacterized protein</fullName>
    </submittedName>
</protein>
<name>A0A5B0SBV4_PUCGR</name>
<dbReference type="Proteomes" id="UP000325313">
    <property type="component" value="Unassembled WGS sequence"/>
</dbReference>
<accession>A0A5B0SBV4</accession>
<dbReference type="AlphaFoldDB" id="A0A5B0SBV4"/>
<sequence length="131" mass="15101">MSQTGTQDAGPRRYRSEAFKITAILDFMASMDHNPKSFIISFLQIKNDQAAIQRRYWRTPRGWEGTLSVIDALRDFISASFAMCSLNFFSSILRTFSDRVIRLIRARRAFFFLFRRLAGMFAGLVGEALDK</sequence>
<organism evidence="1 2">
    <name type="scientific">Puccinia graminis f. sp. tritici</name>
    <dbReference type="NCBI Taxonomy" id="56615"/>
    <lineage>
        <taxon>Eukaryota</taxon>
        <taxon>Fungi</taxon>
        <taxon>Dikarya</taxon>
        <taxon>Basidiomycota</taxon>
        <taxon>Pucciniomycotina</taxon>
        <taxon>Pucciniomycetes</taxon>
        <taxon>Pucciniales</taxon>
        <taxon>Pucciniaceae</taxon>
        <taxon>Puccinia</taxon>
    </lineage>
</organism>
<comment type="caution">
    <text evidence="1">The sequence shown here is derived from an EMBL/GenBank/DDBJ whole genome shotgun (WGS) entry which is preliminary data.</text>
</comment>
<reference evidence="1 2" key="1">
    <citation type="submission" date="2019-05" db="EMBL/GenBank/DDBJ databases">
        <title>Emergence of the Ug99 lineage of the wheat stem rust pathogen through somatic hybridization.</title>
        <authorList>
            <person name="Li F."/>
            <person name="Upadhyaya N.M."/>
            <person name="Sperschneider J."/>
            <person name="Matny O."/>
            <person name="Nguyen-Phuc H."/>
            <person name="Mago R."/>
            <person name="Raley C."/>
            <person name="Miller M.E."/>
            <person name="Silverstein K.A.T."/>
            <person name="Henningsen E."/>
            <person name="Hirsch C.D."/>
            <person name="Visser B."/>
            <person name="Pretorius Z.A."/>
            <person name="Steffenson B.J."/>
            <person name="Schwessinger B."/>
            <person name="Dodds P.N."/>
            <person name="Figueroa M."/>
        </authorList>
    </citation>
    <scope>NUCLEOTIDE SEQUENCE [LARGE SCALE GENOMIC DNA]</scope>
    <source>
        <strain evidence="1 2">Ug99</strain>
    </source>
</reference>
<evidence type="ECO:0000313" key="1">
    <source>
        <dbReference type="EMBL" id="KAA1135468.1"/>
    </source>
</evidence>
<evidence type="ECO:0000313" key="2">
    <source>
        <dbReference type="Proteomes" id="UP000325313"/>
    </source>
</evidence>
<gene>
    <name evidence="1" type="ORF">PGTUg99_028008</name>
</gene>